<name>M5J4S9_9LACO</name>
<proteinExistence type="predicted"/>
<dbReference type="InterPro" id="IPR019931">
    <property type="entry name" value="LPXTG_anchor"/>
</dbReference>
<keyword evidence="8" id="KW-1185">Reference proteome</keyword>
<evidence type="ECO:0000256" key="5">
    <source>
        <dbReference type="SAM" id="MobiDB-lite"/>
    </source>
</evidence>
<protein>
    <submittedName>
        <fullName evidence="7">Surface protein</fullName>
    </submittedName>
</protein>
<feature type="region of interest" description="Disordered" evidence="5">
    <location>
        <begin position="180"/>
        <end position="212"/>
    </location>
</feature>
<organism evidence="7 8">
    <name type="scientific">Ligilactobacillus saerimneri 30a</name>
    <dbReference type="NCBI Taxonomy" id="1227363"/>
    <lineage>
        <taxon>Bacteria</taxon>
        <taxon>Bacillati</taxon>
        <taxon>Bacillota</taxon>
        <taxon>Bacilli</taxon>
        <taxon>Lactobacillales</taxon>
        <taxon>Lactobacillaceae</taxon>
        <taxon>Ligilactobacillus</taxon>
    </lineage>
</organism>
<keyword evidence="4" id="KW-0572">Peptidoglycan-anchor</keyword>
<dbReference type="InterPro" id="IPR059115">
    <property type="entry name" value="Rib"/>
</dbReference>
<comment type="caution">
    <text evidence="7">The sequence shown here is derived from an EMBL/GenBank/DDBJ whole genome shotgun (WGS) entry which is preliminary data.</text>
</comment>
<evidence type="ECO:0000256" key="3">
    <source>
        <dbReference type="ARBA" id="ARBA00022729"/>
    </source>
</evidence>
<dbReference type="AlphaFoldDB" id="M5J4S9"/>
<evidence type="ECO:0000313" key="8">
    <source>
        <dbReference type="Proteomes" id="UP000011912"/>
    </source>
</evidence>
<evidence type="ECO:0000256" key="4">
    <source>
        <dbReference type="ARBA" id="ARBA00023088"/>
    </source>
</evidence>
<dbReference type="PROSITE" id="PS50847">
    <property type="entry name" value="GRAM_POS_ANCHORING"/>
    <property type="match status" value="1"/>
</dbReference>
<feature type="compositionally biased region" description="Low complexity" evidence="5">
    <location>
        <begin position="180"/>
        <end position="190"/>
    </location>
</feature>
<sequence length="238" mass="25435">MNIVPDVNKAFDAETKADKHIKEIIWKDADSIDTSLEATTKDPVAYKSVVTFNDGTTVEIDVPVKVVDNRADAEKNNPDITTSVTVTQGEDVNPEDLIKNREQLPDDVTIDWTVAPDADQVGTTTGIMTINYPNGSQQGITITITVLPKEEQVTPDKNRVTETTNKEVVDASVSSAKVTPTAVTKKAPATTKERAKTTPTKSLLQTGDAPPTNAGLVGAVLTALGLVGLSGARRRKNN</sequence>
<dbReference type="NCBIfam" id="TIGR01167">
    <property type="entry name" value="LPXTG_anchor"/>
    <property type="match status" value="1"/>
</dbReference>
<feature type="domain" description="Gram-positive cocci surface proteins LPxTG" evidence="6">
    <location>
        <begin position="203"/>
        <end position="238"/>
    </location>
</feature>
<dbReference type="EMBL" id="ANAG01000006">
    <property type="protein sequence ID" value="EKW99458.1"/>
    <property type="molecule type" value="Genomic_DNA"/>
</dbReference>
<dbReference type="STRING" id="1227363.D271_02064"/>
<keyword evidence="1" id="KW-0134">Cell wall</keyword>
<evidence type="ECO:0000256" key="2">
    <source>
        <dbReference type="ARBA" id="ARBA00022525"/>
    </source>
</evidence>
<dbReference type="Pfam" id="PF08428">
    <property type="entry name" value="Rib"/>
    <property type="match status" value="1"/>
</dbReference>
<reference evidence="7 8" key="1">
    <citation type="journal article" date="2013" name="Genome Announc.">
        <title>Genome Sequence of Lactobacillus saerimneri 30a (Formerly Lactobacillus sp. Strain 30a), a Reference Lactic Acid Bacterium Strain Producing Biogenic Amines.</title>
        <authorList>
            <person name="Romano A."/>
            <person name="Trip H."/>
            <person name="Campbell-Sills H."/>
            <person name="Bouchez O."/>
            <person name="Sherman D."/>
            <person name="Lolkema J.S."/>
            <person name="Lucas P.M."/>
        </authorList>
    </citation>
    <scope>NUCLEOTIDE SEQUENCE [LARGE SCALE GENOMIC DNA]</scope>
    <source>
        <strain evidence="7 8">30a</strain>
    </source>
</reference>
<keyword evidence="3" id="KW-0732">Signal</keyword>
<evidence type="ECO:0000313" key="7">
    <source>
        <dbReference type="EMBL" id="EKW99458.1"/>
    </source>
</evidence>
<gene>
    <name evidence="7" type="ORF">D271_02064</name>
</gene>
<keyword evidence="2" id="KW-0964">Secreted</keyword>
<evidence type="ECO:0000256" key="1">
    <source>
        <dbReference type="ARBA" id="ARBA00022512"/>
    </source>
</evidence>
<evidence type="ECO:0000259" key="6">
    <source>
        <dbReference type="PROSITE" id="PS50847"/>
    </source>
</evidence>
<dbReference type="Proteomes" id="UP000011912">
    <property type="component" value="Unassembled WGS sequence"/>
</dbReference>
<dbReference type="PATRIC" id="fig|1227363.6.peg.405"/>
<accession>M5J4S9</accession>